<name>A0A4Y8Q6F6_9BACL</name>
<evidence type="ECO:0000313" key="1">
    <source>
        <dbReference type="EMBL" id="TFE89820.1"/>
    </source>
</evidence>
<keyword evidence="2" id="KW-1185">Reference proteome</keyword>
<sequence length="264" mass="30383">MFHDHIKKFVASDPKGMKQSIVFSDSVIIVWNTVENAIDGCAELFSNVFDSNGFLFDQYYADDYKYRSLLLRGAISEGSLEIEDEENGVNIHQRFIIGSALSRSAKGESLLKGSRLILLGDWDSTTNQFLDNISLSPKSKKCREILWPKYITKFNSTDRFRWILNLCELYRQEPVPVLRHYRDTLWLFLRSALSDLDEKHLLEIVTQVIDSKFIDLENSFWAPITLAISDIFIKYTNLQNQVIQSKKILGSVLNVAALTIMENK</sequence>
<evidence type="ECO:0000313" key="2">
    <source>
        <dbReference type="Proteomes" id="UP000298246"/>
    </source>
</evidence>
<reference evidence="1 2" key="1">
    <citation type="submission" date="2017-03" db="EMBL/GenBank/DDBJ databases">
        <title>Isolation of Levoglucosan Utilizing Bacteria.</title>
        <authorList>
            <person name="Arya A.S."/>
        </authorList>
    </citation>
    <scope>NUCLEOTIDE SEQUENCE [LARGE SCALE GENOMIC DNA]</scope>
    <source>
        <strain evidence="1 2">MEC069</strain>
    </source>
</reference>
<accession>A0A4Y8Q6F6</accession>
<protein>
    <submittedName>
        <fullName evidence="1">Uncharacterized protein</fullName>
    </submittedName>
</protein>
<comment type="caution">
    <text evidence="1">The sequence shown here is derived from an EMBL/GenBank/DDBJ whole genome shotgun (WGS) entry which is preliminary data.</text>
</comment>
<dbReference type="EMBL" id="MYFO01000006">
    <property type="protein sequence ID" value="TFE89820.1"/>
    <property type="molecule type" value="Genomic_DNA"/>
</dbReference>
<dbReference type="Proteomes" id="UP000298246">
    <property type="component" value="Unassembled WGS sequence"/>
</dbReference>
<gene>
    <name evidence="1" type="ORF">B5M42_06945</name>
</gene>
<dbReference type="AlphaFoldDB" id="A0A4Y8Q6F6"/>
<proteinExistence type="predicted"/>
<organism evidence="1 2">
    <name type="scientific">Paenibacillus athensensis</name>
    <dbReference type="NCBI Taxonomy" id="1967502"/>
    <lineage>
        <taxon>Bacteria</taxon>
        <taxon>Bacillati</taxon>
        <taxon>Bacillota</taxon>
        <taxon>Bacilli</taxon>
        <taxon>Bacillales</taxon>
        <taxon>Paenibacillaceae</taxon>
        <taxon>Paenibacillus</taxon>
    </lineage>
</organism>